<evidence type="ECO:0000313" key="2">
    <source>
        <dbReference type="EMBL" id="GAI03269.1"/>
    </source>
</evidence>
<feature type="region of interest" description="Disordered" evidence="1">
    <location>
        <begin position="1"/>
        <end position="26"/>
    </location>
</feature>
<proteinExistence type="predicted"/>
<dbReference type="EMBL" id="BARV01012354">
    <property type="protein sequence ID" value="GAI03269.1"/>
    <property type="molecule type" value="Genomic_DNA"/>
</dbReference>
<accession>X1MA62</accession>
<organism evidence="2">
    <name type="scientific">marine sediment metagenome</name>
    <dbReference type="NCBI Taxonomy" id="412755"/>
    <lineage>
        <taxon>unclassified sequences</taxon>
        <taxon>metagenomes</taxon>
        <taxon>ecological metagenomes</taxon>
    </lineage>
</organism>
<feature type="non-terminal residue" evidence="2">
    <location>
        <position position="1"/>
    </location>
</feature>
<comment type="caution">
    <text evidence="2">The sequence shown here is derived from an EMBL/GenBank/DDBJ whole genome shotgun (WGS) entry which is preliminary data.</text>
</comment>
<evidence type="ECO:0000256" key="1">
    <source>
        <dbReference type="SAM" id="MobiDB-lite"/>
    </source>
</evidence>
<gene>
    <name evidence="2" type="ORF">S06H3_22922</name>
</gene>
<sequence>HLVDPEGFEPSVNGMQNRCHSGLDHRPRLRGQDLNLRTIGYEPTACFHTRLPRTALSEIESEFSGPKPDVLATRR</sequence>
<reference evidence="2" key="1">
    <citation type="journal article" date="2014" name="Front. Microbiol.">
        <title>High frequency of phylogenetically diverse reductive dehalogenase-homologous genes in deep subseafloor sedimentary metagenomes.</title>
        <authorList>
            <person name="Kawai M."/>
            <person name="Futagami T."/>
            <person name="Toyoda A."/>
            <person name="Takaki Y."/>
            <person name="Nishi S."/>
            <person name="Hori S."/>
            <person name="Arai W."/>
            <person name="Tsubouchi T."/>
            <person name="Morono Y."/>
            <person name="Uchiyama I."/>
            <person name="Ito T."/>
            <person name="Fujiyama A."/>
            <person name="Inagaki F."/>
            <person name="Takami H."/>
        </authorList>
    </citation>
    <scope>NUCLEOTIDE SEQUENCE</scope>
    <source>
        <strain evidence="2">Expedition CK06-06</strain>
    </source>
</reference>
<name>X1MA62_9ZZZZ</name>
<dbReference type="AlphaFoldDB" id="X1MA62"/>
<protein>
    <submittedName>
        <fullName evidence="2">Uncharacterized protein</fullName>
    </submittedName>
</protein>